<keyword evidence="7" id="KW-0520">NAD</keyword>
<dbReference type="GO" id="GO:0006740">
    <property type="term" value="P:NADPH regeneration"/>
    <property type="evidence" value="ECO:0007669"/>
    <property type="project" value="TreeGrafter"/>
</dbReference>
<evidence type="ECO:0000256" key="6">
    <source>
        <dbReference type="ARBA" id="ARBA00022967"/>
    </source>
</evidence>
<keyword evidence="5" id="KW-0521">NADP</keyword>
<evidence type="ECO:0000256" key="1">
    <source>
        <dbReference type="ARBA" id="ARBA00003943"/>
    </source>
</evidence>
<dbReference type="PROSITE" id="PS00837">
    <property type="entry name" value="ALADH_PNT_2"/>
    <property type="match status" value="1"/>
</dbReference>
<accession>A2C801</accession>
<evidence type="ECO:0000313" key="12">
    <source>
        <dbReference type="Proteomes" id="UP000002274"/>
    </source>
</evidence>
<organism evidence="11 12">
    <name type="scientific">Prochlorococcus marinus (strain MIT 9303)</name>
    <dbReference type="NCBI Taxonomy" id="59922"/>
    <lineage>
        <taxon>Bacteria</taxon>
        <taxon>Bacillati</taxon>
        <taxon>Cyanobacteriota</taxon>
        <taxon>Cyanophyceae</taxon>
        <taxon>Synechococcales</taxon>
        <taxon>Prochlorococcaceae</taxon>
        <taxon>Prochlorococcus</taxon>
    </lineage>
</organism>
<comment type="similarity">
    <text evidence="2">Belongs to the AlaDH/PNT family.</text>
</comment>
<evidence type="ECO:0000256" key="4">
    <source>
        <dbReference type="ARBA" id="ARBA00022741"/>
    </source>
</evidence>
<dbReference type="SUPFAM" id="SSF52283">
    <property type="entry name" value="Formate/glycerate dehydrogenase catalytic domain-like"/>
    <property type="match status" value="1"/>
</dbReference>
<dbReference type="Pfam" id="PF01262">
    <property type="entry name" value="AlaDh_PNT_C"/>
    <property type="match status" value="1"/>
</dbReference>
<evidence type="ECO:0000259" key="9">
    <source>
        <dbReference type="SMART" id="SM01002"/>
    </source>
</evidence>
<evidence type="ECO:0000256" key="7">
    <source>
        <dbReference type="ARBA" id="ARBA00023027"/>
    </source>
</evidence>
<feature type="domain" description="Alanine dehydrogenase/pyridine nucleotide transhydrogenase NAD(H)-binding" evidence="9">
    <location>
        <begin position="167"/>
        <end position="332"/>
    </location>
</feature>
<dbReference type="GO" id="GO:0050661">
    <property type="term" value="F:NADP binding"/>
    <property type="evidence" value="ECO:0007669"/>
    <property type="project" value="TreeGrafter"/>
</dbReference>
<dbReference type="Proteomes" id="UP000002274">
    <property type="component" value="Chromosome"/>
</dbReference>
<dbReference type="HOGENOM" id="CLU_003376_2_1_3"/>
<dbReference type="EC" id="7.1.1.1" evidence="3"/>
<evidence type="ECO:0000313" key="11">
    <source>
        <dbReference type="EMBL" id="ABM77611.1"/>
    </source>
</evidence>
<dbReference type="PANTHER" id="PTHR10160">
    <property type="entry name" value="NAD(P) TRANSHYDROGENASE"/>
    <property type="match status" value="1"/>
</dbReference>
<dbReference type="STRING" id="59922.P9303_08601"/>
<dbReference type="InterPro" id="IPR036291">
    <property type="entry name" value="NAD(P)-bd_dom_sf"/>
</dbReference>
<dbReference type="GO" id="GO:0005886">
    <property type="term" value="C:plasma membrane"/>
    <property type="evidence" value="ECO:0007669"/>
    <property type="project" value="TreeGrafter"/>
</dbReference>
<feature type="domain" description="Alanine dehydrogenase/pyridine nucleotide transhydrogenase N-terminal" evidence="10">
    <location>
        <begin position="22"/>
        <end position="158"/>
    </location>
</feature>
<dbReference type="PANTHER" id="PTHR10160:SF19">
    <property type="entry name" value="PROTON-TRANSLOCATING NAD(P)(+) TRANSHYDROGENASE"/>
    <property type="match status" value="1"/>
</dbReference>
<dbReference type="AlphaFoldDB" id="A2C801"/>
<evidence type="ECO:0000259" key="10">
    <source>
        <dbReference type="SMART" id="SM01003"/>
    </source>
</evidence>
<reference evidence="11 12" key="1">
    <citation type="journal article" date="2007" name="PLoS Genet.">
        <title>Patterns and implications of gene gain and loss in the evolution of Prochlorococcus.</title>
        <authorList>
            <person name="Kettler G.C."/>
            <person name="Martiny A.C."/>
            <person name="Huang K."/>
            <person name="Zucker J."/>
            <person name="Coleman M.L."/>
            <person name="Rodrigue S."/>
            <person name="Chen F."/>
            <person name="Lapidus A."/>
            <person name="Ferriera S."/>
            <person name="Johnson J."/>
            <person name="Steglich C."/>
            <person name="Church G.M."/>
            <person name="Richardson P."/>
            <person name="Chisholm S.W."/>
        </authorList>
    </citation>
    <scope>NUCLEOTIDE SEQUENCE [LARGE SCALE GENOMIC DNA]</scope>
    <source>
        <strain evidence="11 12">MIT 9303</strain>
    </source>
</reference>
<dbReference type="Pfam" id="PF05222">
    <property type="entry name" value="AlaDh_PNT_N"/>
    <property type="match status" value="1"/>
</dbReference>
<evidence type="ECO:0000256" key="8">
    <source>
        <dbReference type="ARBA" id="ARBA00048202"/>
    </source>
</evidence>
<dbReference type="InterPro" id="IPR007698">
    <property type="entry name" value="AlaDH/PNT_NAD(H)-bd"/>
</dbReference>
<dbReference type="Gene3D" id="3.40.50.720">
    <property type="entry name" value="NAD(P)-binding Rossmann-like Domain"/>
    <property type="match status" value="2"/>
</dbReference>
<dbReference type="SUPFAM" id="SSF51735">
    <property type="entry name" value="NAD(P)-binding Rossmann-fold domains"/>
    <property type="match status" value="1"/>
</dbReference>
<dbReference type="KEGG" id="pmf:P9303_08601"/>
<evidence type="ECO:0000256" key="2">
    <source>
        <dbReference type="ARBA" id="ARBA00005689"/>
    </source>
</evidence>
<sequence>MPGGRPRNLAWFNQSCLLPRLLIPVESAMGETRVAASPDTVKKFLSLGSKVAIERGAGLAAGFVDGDFNTIGAELVAPGDSQAWSEADVVLCVQSPSASALARMRSGALVVGLLAPYANSSLAASLKTAKLSAMALELLPRISRAQSADALSSQANIAGYKAVLLAAAALDRYFPMLMTAAGTVQPARVVVLGAGVAGLQAVATAKRLGAVVYVSDVRSAVKEQVESLGARFIEPPEIDQRPDESGGYAKQASEAFLTAQREQLSNQLAQADVVICTAQVPGRKAPRLISDLMLDRMRPGAVVVDLAVEQGGNCANTRPGETVDRNGVKLIGASDLPCSVPNHASALYSRNLVALLEPVLKDGQLSLNIEDELIAGCLISHNGVIRHDDVLNTGGSN</sequence>
<protein>
    <recommendedName>
        <fullName evidence="3">proton-translocating NAD(P)(+) transhydrogenase</fullName>
        <ecNumber evidence="3">7.1.1.1</ecNumber>
    </recommendedName>
</protein>
<keyword evidence="11" id="KW-0560">Oxidoreductase</keyword>
<proteinExistence type="inferred from homology"/>
<dbReference type="GO" id="GO:0008750">
    <property type="term" value="F:proton-translocating NAD(P)+ transhydrogenase activity"/>
    <property type="evidence" value="ECO:0007669"/>
    <property type="project" value="UniProtKB-EC"/>
</dbReference>
<dbReference type="CDD" id="cd05304">
    <property type="entry name" value="Rubrum_tdh"/>
    <property type="match status" value="1"/>
</dbReference>
<dbReference type="NCBIfam" id="NF006942">
    <property type="entry name" value="PRK09424.1"/>
    <property type="match status" value="1"/>
</dbReference>
<name>A2C801_PROM3</name>
<dbReference type="SMART" id="SM01003">
    <property type="entry name" value="AlaDh_PNT_N"/>
    <property type="match status" value="1"/>
</dbReference>
<gene>
    <name evidence="11" type="primary">pntA</name>
    <name evidence="11" type="ordered locus">P9303_08601</name>
</gene>
<keyword evidence="4" id="KW-0547">Nucleotide-binding</keyword>
<evidence type="ECO:0000256" key="3">
    <source>
        <dbReference type="ARBA" id="ARBA00012943"/>
    </source>
</evidence>
<comment type="function">
    <text evidence="1">The transhydrogenation between NADH and NADP is coupled to respiration and ATP hydrolysis and functions as a proton pump across the membrane.</text>
</comment>
<dbReference type="GO" id="GO:0016491">
    <property type="term" value="F:oxidoreductase activity"/>
    <property type="evidence" value="ECO:0007669"/>
    <property type="project" value="UniProtKB-KW"/>
</dbReference>
<dbReference type="SMART" id="SM01002">
    <property type="entry name" value="AlaDh_PNT_C"/>
    <property type="match status" value="1"/>
</dbReference>
<dbReference type="EMBL" id="CP000554">
    <property type="protein sequence ID" value="ABM77611.1"/>
    <property type="molecule type" value="Genomic_DNA"/>
</dbReference>
<comment type="catalytic activity">
    <reaction evidence="8">
        <text>NAD(+) + NADPH + H(+)(in) = NADH + NADP(+) + H(+)(out)</text>
        <dbReference type="Rhea" id="RHEA:47992"/>
        <dbReference type="ChEBI" id="CHEBI:15378"/>
        <dbReference type="ChEBI" id="CHEBI:57540"/>
        <dbReference type="ChEBI" id="CHEBI:57783"/>
        <dbReference type="ChEBI" id="CHEBI:57945"/>
        <dbReference type="ChEBI" id="CHEBI:58349"/>
        <dbReference type="EC" id="7.1.1.1"/>
    </reaction>
</comment>
<evidence type="ECO:0000256" key="5">
    <source>
        <dbReference type="ARBA" id="ARBA00022857"/>
    </source>
</evidence>
<dbReference type="InterPro" id="IPR007886">
    <property type="entry name" value="AlaDH/PNT_N"/>
</dbReference>
<dbReference type="InterPro" id="IPR008143">
    <property type="entry name" value="Ala_DH/PNT_CS2"/>
</dbReference>
<keyword evidence="6" id="KW-1278">Translocase</keyword>